<proteinExistence type="predicted"/>
<evidence type="ECO:0000313" key="1">
    <source>
        <dbReference type="EMBL" id="ABX13064.1"/>
    </source>
</evidence>
<dbReference type="AlphaFoldDB" id="A9A5Q9"/>
<accession>A9A5Q9</accession>
<dbReference type="KEGG" id="nmr:Nmar_1168"/>
<dbReference type="InParanoid" id="A9A5Q9"/>
<organism evidence="1 2">
    <name type="scientific">Nitrosopumilus maritimus (strain SCM1)</name>
    <dbReference type="NCBI Taxonomy" id="436308"/>
    <lineage>
        <taxon>Archaea</taxon>
        <taxon>Nitrososphaerota</taxon>
        <taxon>Nitrososphaeria</taxon>
        <taxon>Nitrosopumilales</taxon>
        <taxon>Nitrosopumilaceae</taxon>
        <taxon>Nitrosopumilus</taxon>
    </lineage>
</organism>
<reference evidence="1 2" key="1">
    <citation type="journal article" date="2010" name="Proc. Natl. Acad. Sci. U.S.A.">
        <title>Nitrosopumilus maritimus genome reveals unique mechanisms for nitrification and autotrophy in globally distributed marine crenarchaea.</title>
        <authorList>
            <person name="Walker C.B."/>
            <person name="de la Torre J.R."/>
            <person name="Klotz M.G."/>
            <person name="Urakawa H."/>
            <person name="Pinel N."/>
            <person name="Arp D.J."/>
            <person name="Brochier-Armanet C."/>
            <person name="Chain P.S."/>
            <person name="Chan P.P."/>
            <person name="Gollabgir A."/>
            <person name="Hemp J."/>
            <person name="Hugler M."/>
            <person name="Karr E.A."/>
            <person name="Konneke M."/>
            <person name="Shin M."/>
            <person name="Lawton T.J."/>
            <person name="Lowe T."/>
            <person name="Martens-Habbena W."/>
            <person name="Sayavedra-Soto L.A."/>
            <person name="Lang D."/>
            <person name="Sievert S.M."/>
            <person name="Rosenzweig A.C."/>
            <person name="Manning G."/>
            <person name="Stahl D.A."/>
        </authorList>
    </citation>
    <scope>NUCLEOTIDE SEQUENCE [LARGE SCALE GENOMIC DNA]</scope>
    <source>
        <strain evidence="1 2">SCM1</strain>
    </source>
</reference>
<dbReference type="EnsemblBacteria" id="ABX13064">
    <property type="protein sequence ID" value="ABX13064"/>
    <property type="gene ID" value="Nmar_1168"/>
</dbReference>
<dbReference type="EMBL" id="CP000866">
    <property type="protein sequence ID" value="ABX13064.1"/>
    <property type="molecule type" value="Genomic_DNA"/>
</dbReference>
<sequence>MVNRITKRSEHGNTLQIIQKFLAKVEEATVSQIEKELASKEIKYKSKRSVIARLNRLVEQNFLEKIEYKDVPRYCLPNGRMTPSHIGLMIKTETNNFLGKTMSRIGAKKFLKFYSKFAGVYEMYVEALSWKLFKDEKNFRKRTRSREEFLQEALQLRIPFPKSIAELAQIHDMKKIEIIYKNCEKIVLETESKLDEECLEICKGMFRITEEKISHIAKTKDPIL</sequence>
<evidence type="ECO:0000313" key="2">
    <source>
        <dbReference type="Proteomes" id="UP000000792"/>
    </source>
</evidence>
<gene>
    <name evidence="1" type="ordered locus">Nmar_1168</name>
</gene>
<dbReference type="HOGENOM" id="CLU_1232800_0_0_2"/>
<protein>
    <submittedName>
        <fullName evidence="1">Uncharacterized protein</fullName>
    </submittedName>
</protein>
<dbReference type="GeneID" id="5773062"/>
<keyword evidence="2" id="KW-1185">Reference proteome</keyword>
<dbReference type="Proteomes" id="UP000000792">
    <property type="component" value="Chromosome"/>
</dbReference>
<name>A9A5Q9_NITMS</name>
<dbReference type="RefSeq" id="WP_012215551.1">
    <property type="nucleotide sequence ID" value="NC_010085.1"/>
</dbReference>